<dbReference type="InterPro" id="IPR035979">
    <property type="entry name" value="RBD_domain_sf"/>
</dbReference>
<evidence type="ECO:0000256" key="4">
    <source>
        <dbReference type="ARBA" id="ARBA00023242"/>
    </source>
</evidence>
<feature type="region of interest" description="Disordered" evidence="6">
    <location>
        <begin position="1"/>
        <end position="42"/>
    </location>
</feature>
<dbReference type="PANTHER" id="PTHR48039:SF5">
    <property type="entry name" value="RNA-BINDING PROTEIN 28"/>
    <property type="match status" value="1"/>
</dbReference>
<keyword evidence="2" id="KW-0677">Repeat</keyword>
<keyword evidence="9" id="KW-1185">Reference proteome</keyword>
<dbReference type="InterPro" id="IPR012677">
    <property type="entry name" value="Nucleotide-bd_a/b_plait_sf"/>
</dbReference>
<evidence type="ECO:0000256" key="2">
    <source>
        <dbReference type="ARBA" id="ARBA00022737"/>
    </source>
</evidence>
<feature type="compositionally biased region" description="Polar residues" evidence="6">
    <location>
        <begin position="553"/>
        <end position="562"/>
    </location>
</feature>
<feature type="compositionally biased region" description="Low complexity" evidence="6">
    <location>
        <begin position="137"/>
        <end position="162"/>
    </location>
</feature>
<reference evidence="8" key="3">
    <citation type="submission" date="2025-09" db="UniProtKB">
        <authorList>
            <consortium name="Ensembl"/>
        </authorList>
    </citation>
    <scope>IDENTIFICATION</scope>
    <source>
        <strain evidence="8">Glennie</strain>
    </source>
</reference>
<dbReference type="Pfam" id="PF00076">
    <property type="entry name" value="RRM_1"/>
    <property type="match status" value="3"/>
</dbReference>
<dbReference type="GO" id="GO:0005730">
    <property type="term" value="C:nucleolus"/>
    <property type="evidence" value="ECO:0000318"/>
    <property type="project" value="GO_Central"/>
</dbReference>
<evidence type="ECO:0000256" key="1">
    <source>
        <dbReference type="ARBA" id="ARBA00004123"/>
    </source>
</evidence>
<feature type="domain" description="RRM" evidence="7">
    <location>
        <begin position="782"/>
        <end position="887"/>
    </location>
</feature>
<dbReference type="OMA" id="AGYVWDV"/>
<feature type="region of interest" description="Disordered" evidence="6">
    <location>
        <begin position="260"/>
        <end position="329"/>
    </location>
</feature>
<feature type="compositionally biased region" description="Acidic residues" evidence="6">
    <location>
        <begin position="266"/>
        <end position="275"/>
    </location>
</feature>
<dbReference type="FunFam" id="3.30.70.330:FF:000182">
    <property type="entry name" value="RNA-binding motif protein 28"/>
    <property type="match status" value="1"/>
</dbReference>
<feature type="region of interest" description="Disordered" evidence="6">
    <location>
        <begin position="888"/>
        <end position="1034"/>
    </location>
</feature>
<dbReference type="SUPFAM" id="SSF54928">
    <property type="entry name" value="RNA-binding domain, RBD"/>
    <property type="match status" value="4"/>
</dbReference>
<sequence>MSAGPSTLISRRLLPQTAARKRTDRQHLPRTPTLRHGPHPLSGTMAGRSWAGIGLLCWILLDARPAAPQPISLLPGAPLTTLAQSPQSEASLLSLNLGLNFKIQVRGSGATRGGAVTETQPGQGPAREPEGLRSDRPGGSPPEWGSAEGSSPSSGTSLTSEPVPSSPRPIDRLPHLHQHRPGPASLAPGPTASRPRSSQLELELEVALRAGASPTAGGMLEGRRALPLLPSLRVSLAEIADRLGASGFFGTTLFPSLAPSLSPSPEELEPLEENDTGSTLGSLSSTSPATGGTPTAGGTPATGRASVTEGVPPLGGRTPATGGILATGRISSPGSKTCRGFGYVTFSMLEDAQRALKEVTTFEGCKINVTVAKRKQRDKRKKEKEDCAASPEEGTKPELKPKKVKVADKKARLIIRNLSFKCSEDDLKASFAQFGAVLEVNIPKKPDGKMRGFAFVQFKNLLEAGKALKGMNMKEIKGRTVAVDWAVAKDKYSATQAAHAAGQGSKNPPPPIQEEAAEEVGIHEDHEEEEGDDEDDEEGDDDEDEDEEEDPKSQTTKPNGSQRRPVKRAAAAGADSSDEEESEEEGDSEEEDSEDGELEQEETDSDGEDEDVDIPKKKKRKLSSDVNEGKTVFIRNLSFDSEEEDLGELLEQFGELKYVRVVLHHDTEHSKGCAFAQFLTQEATQKCLEAAREDATDGGLKLDGRRLKVDLAVSRDDAEKLRSKKVKKPTGTRNLYLAREGLIRAGTKAAEGLSATDLAKRTRFEELKYQKLKDQNIFISRTRLCLHNLPKAVDDQQLRKLLLRAAGGGRAVRIKECRVMRDLKGATGNHKAQSLGYAFVEFQEHEHALAALRYTNNNPEIFGPQKRPIVEFSLEDSRKLKVKEMRAARNLQKKKSKPAADASLKEQRNPGKGKWQKAPGKHTKGPNTPSPNAPSSGPKGAAQSTSWAGFQTKPEVEQVELPDGKKRRKVLMRPSHRGPKIRLRDKGKMKPLPPKNPQKNQRQQEKQRAKKQRALPSQVPRRKAKGNQSEARFNQLVEQYKQKILGNPKAALGKKSKWFDS</sequence>
<name>A0A6I8PBB9_ORNAN</name>
<dbReference type="Gene3D" id="3.30.70.330">
    <property type="match status" value="4"/>
</dbReference>
<evidence type="ECO:0000259" key="7">
    <source>
        <dbReference type="PROSITE" id="PS50102"/>
    </source>
</evidence>
<dbReference type="SMART" id="SM00360">
    <property type="entry name" value="RRM"/>
    <property type="match status" value="3"/>
</dbReference>
<feature type="compositionally biased region" description="Basic and acidic residues" evidence="6">
    <location>
        <begin position="127"/>
        <end position="136"/>
    </location>
</feature>
<proteinExistence type="predicted"/>
<feature type="compositionally biased region" description="Basic residues" evidence="6">
    <location>
        <begin position="965"/>
        <end position="981"/>
    </location>
</feature>
<dbReference type="InterPro" id="IPR051945">
    <property type="entry name" value="RRM_MRD1_RNA_proc_ribogen"/>
</dbReference>
<accession>A0A6I8PBB9</accession>
<dbReference type="PANTHER" id="PTHR48039">
    <property type="entry name" value="RNA-BINDING MOTIF PROTEIN 14B"/>
    <property type="match status" value="1"/>
</dbReference>
<feature type="region of interest" description="Disordered" evidence="6">
    <location>
        <begin position="110"/>
        <end position="200"/>
    </location>
</feature>
<evidence type="ECO:0000256" key="5">
    <source>
        <dbReference type="PROSITE-ProRule" id="PRU00176"/>
    </source>
</evidence>
<dbReference type="Proteomes" id="UP000002279">
    <property type="component" value="Chromosome 10"/>
</dbReference>
<dbReference type="Bgee" id="ENSOANG00000000815">
    <property type="expression patterns" value="Expressed in fibroblast and 7 other cell types or tissues"/>
</dbReference>
<dbReference type="InParanoid" id="A0A6I8PBB9"/>
<evidence type="ECO:0000313" key="9">
    <source>
        <dbReference type="Proteomes" id="UP000002279"/>
    </source>
</evidence>
<feature type="domain" description="RRM" evidence="7">
    <location>
        <begin position="411"/>
        <end position="488"/>
    </location>
</feature>
<organism evidence="8 9">
    <name type="scientific">Ornithorhynchus anatinus</name>
    <name type="common">Duckbill platypus</name>
    <dbReference type="NCBI Taxonomy" id="9258"/>
    <lineage>
        <taxon>Eukaryota</taxon>
        <taxon>Metazoa</taxon>
        <taxon>Chordata</taxon>
        <taxon>Craniata</taxon>
        <taxon>Vertebrata</taxon>
        <taxon>Euteleostomi</taxon>
        <taxon>Mammalia</taxon>
        <taxon>Monotremata</taxon>
        <taxon>Ornithorhynchidae</taxon>
        <taxon>Ornithorhynchus</taxon>
    </lineage>
</organism>
<evidence type="ECO:0000313" key="8">
    <source>
        <dbReference type="Ensembl" id="ENSOANP00000050045.1"/>
    </source>
</evidence>
<dbReference type="CDD" id="cd12416">
    <property type="entry name" value="RRM4_RBM28_like"/>
    <property type="match status" value="1"/>
</dbReference>
<dbReference type="GeneTree" id="ENSGT00550000074976"/>
<feature type="compositionally biased region" description="Low complexity" evidence="6">
    <location>
        <begin position="276"/>
        <end position="303"/>
    </location>
</feature>
<dbReference type="GO" id="GO:0003723">
    <property type="term" value="F:RNA binding"/>
    <property type="evidence" value="ECO:0007669"/>
    <property type="project" value="UniProtKB-UniRule"/>
</dbReference>
<feature type="compositionally biased region" description="Basic residues" evidence="6">
    <location>
        <begin position="373"/>
        <end position="382"/>
    </location>
</feature>
<dbReference type="PROSITE" id="PS50102">
    <property type="entry name" value="RRM"/>
    <property type="match status" value="3"/>
</dbReference>
<feature type="compositionally biased region" description="Acidic residues" evidence="6">
    <location>
        <begin position="576"/>
        <end position="612"/>
    </location>
</feature>
<dbReference type="FunFam" id="3.30.70.330:FF:000340">
    <property type="entry name" value="RNA-binding motif protein 28"/>
    <property type="match status" value="1"/>
</dbReference>
<dbReference type="CDD" id="cd12415">
    <property type="entry name" value="RRM3_RBM28_like"/>
    <property type="match status" value="1"/>
</dbReference>
<keyword evidence="4" id="KW-0539">Nucleus</keyword>
<feature type="region of interest" description="Disordered" evidence="6">
    <location>
        <begin position="522"/>
        <end position="621"/>
    </location>
</feature>
<keyword evidence="3 5" id="KW-0694">RNA-binding</keyword>
<protein>
    <submittedName>
        <fullName evidence="8">RNA binding motif protein 28</fullName>
    </submittedName>
</protein>
<comment type="subcellular location">
    <subcellularLocation>
        <location evidence="1">Nucleus</location>
    </subcellularLocation>
</comment>
<evidence type="ECO:0000256" key="6">
    <source>
        <dbReference type="SAM" id="MobiDB-lite"/>
    </source>
</evidence>
<reference evidence="8" key="2">
    <citation type="submission" date="2025-08" db="UniProtKB">
        <authorList>
            <consortium name="Ensembl"/>
        </authorList>
    </citation>
    <scope>IDENTIFICATION</scope>
    <source>
        <strain evidence="8">Glennie</strain>
    </source>
</reference>
<dbReference type="Ensembl" id="ENSOANT00000073082.1">
    <property type="protein sequence ID" value="ENSOANP00000050045.1"/>
    <property type="gene ID" value="ENSOANG00000000815.5"/>
</dbReference>
<reference evidence="8 9" key="1">
    <citation type="journal article" date="2008" name="Nature">
        <title>Genome analysis of the platypus reveals unique signatures of evolution.</title>
        <authorList>
            <person name="Warren W.C."/>
            <person name="Hillier L.W."/>
            <person name="Marshall Graves J.A."/>
            <person name="Birney E."/>
            <person name="Ponting C.P."/>
            <person name="Grutzner F."/>
            <person name="Belov K."/>
            <person name="Miller W."/>
            <person name="Clarke L."/>
            <person name="Chinwalla A.T."/>
            <person name="Yang S.P."/>
            <person name="Heger A."/>
            <person name="Locke D.P."/>
            <person name="Miethke P."/>
            <person name="Waters P.D."/>
            <person name="Veyrunes F."/>
            <person name="Fulton L."/>
            <person name="Fulton B."/>
            <person name="Graves T."/>
            <person name="Wallis J."/>
            <person name="Puente X.S."/>
            <person name="Lopez-Otin C."/>
            <person name="Ordonez G.R."/>
            <person name="Eichler E.E."/>
            <person name="Chen L."/>
            <person name="Cheng Z."/>
            <person name="Deakin J.E."/>
            <person name="Alsop A."/>
            <person name="Thompson K."/>
            <person name="Kirby P."/>
            <person name="Papenfuss A.T."/>
            <person name="Wakefield M.J."/>
            <person name="Olender T."/>
            <person name="Lancet D."/>
            <person name="Huttley G.A."/>
            <person name="Smit A.F."/>
            <person name="Pask A."/>
            <person name="Temple-Smith P."/>
            <person name="Batzer M.A."/>
            <person name="Walker J.A."/>
            <person name="Konkel M.K."/>
            <person name="Harris R.S."/>
            <person name="Whittington C.M."/>
            <person name="Wong E.S."/>
            <person name="Gemmell N.J."/>
            <person name="Buschiazzo E."/>
            <person name="Vargas Jentzsch I.M."/>
            <person name="Merkel A."/>
            <person name="Schmitz J."/>
            <person name="Zemann A."/>
            <person name="Churakov G."/>
            <person name="Kriegs J.O."/>
            <person name="Brosius J."/>
            <person name="Murchison E.P."/>
            <person name="Sachidanandam R."/>
            <person name="Smith C."/>
            <person name="Hannon G.J."/>
            <person name="Tsend-Ayush E."/>
            <person name="McMillan D."/>
            <person name="Attenborough R."/>
            <person name="Rens W."/>
            <person name="Ferguson-Smith M."/>
            <person name="Lefevre C.M."/>
            <person name="Sharp J.A."/>
            <person name="Nicholas K.R."/>
            <person name="Ray D.A."/>
            <person name="Kube M."/>
            <person name="Reinhardt R."/>
            <person name="Pringle T.H."/>
            <person name="Taylor J."/>
            <person name="Jones R.C."/>
            <person name="Nixon B."/>
            <person name="Dacheux J.L."/>
            <person name="Niwa H."/>
            <person name="Sekita Y."/>
            <person name="Huang X."/>
            <person name="Stark A."/>
            <person name="Kheradpour P."/>
            <person name="Kellis M."/>
            <person name="Flicek P."/>
            <person name="Chen Y."/>
            <person name="Webber C."/>
            <person name="Hardison R."/>
            <person name="Nelson J."/>
            <person name="Hallsworth-Pepin K."/>
            <person name="Delehaunty K."/>
            <person name="Markovic C."/>
            <person name="Minx P."/>
            <person name="Feng Y."/>
            <person name="Kremitzki C."/>
            <person name="Mitreva M."/>
            <person name="Glasscock J."/>
            <person name="Wylie T."/>
            <person name="Wohldmann P."/>
            <person name="Thiru P."/>
            <person name="Nhan M.N."/>
            <person name="Pohl C.S."/>
            <person name="Smith S.M."/>
            <person name="Hou S."/>
            <person name="Nefedov M."/>
            <person name="de Jong P.J."/>
            <person name="Renfree M.B."/>
            <person name="Mardis E.R."/>
            <person name="Wilson R.K."/>
        </authorList>
    </citation>
    <scope>NUCLEOTIDE SEQUENCE [LARGE SCALE GENOMIC DNA]</scope>
    <source>
        <strain evidence="8 9">Glennie</strain>
    </source>
</reference>
<dbReference type="FunCoup" id="A0A6I8PBB9">
    <property type="interactions" value="2425"/>
</dbReference>
<feature type="region of interest" description="Disordered" evidence="6">
    <location>
        <begin position="373"/>
        <end position="401"/>
    </location>
</feature>
<gene>
    <name evidence="8" type="primary">RBM28</name>
    <name evidence="8" type="synonym">PRRT4</name>
</gene>
<dbReference type="InterPro" id="IPR000504">
    <property type="entry name" value="RRM_dom"/>
</dbReference>
<evidence type="ECO:0000256" key="3">
    <source>
        <dbReference type="ARBA" id="ARBA00022884"/>
    </source>
</evidence>
<dbReference type="AlphaFoldDB" id="A0A6I8PBB9"/>
<feature type="compositionally biased region" description="Basic and acidic residues" evidence="6">
    <location>
        <begin position="383"/>
        <end position="401"/>
    </location>
</feature>
<dbReference type="CDD" id="cd12414">
    <property type="entry name" value="RRM2_RBM28_like"/>
    <property type="match status" value="1"/>
</dbReference>
<feature type="domain" description="RRM" evidence="7">
    <location>
        <begin position="630"/>
        <end position="714"/>
    </location>
</feature>
<feature type="compositionally biased region" description="Acidic residues" evidence="6">
    <location>
        <begin position="526"/>
        <end position="550"/>
    </location>
</feature>